<accession>A0A6J6CKF0</accession>
<dbReference type="GO" id="GO:0042301">
    <property type="term" value="F:phosphate ion binding"/>
    <property type="evidence" value="ECO:0007669"/>
    <property type="project" value="InterPro"/>
</dbReference>
<dbReference type="GO" id="GO:0035435">
    <property type="term" value="P:phosphate ion transmembrane transport"/>
    <property type="evidence" value="ECO:0007669"/>
    <property type="project" value="InterPro"/>
</dbReference>
<dbReference type="GO" id="GO:0043190">
    <property type="term" value="C:ATP-binding cassette (ABC) transporter complex"/>
    <property type="evidence" value="ECO:0007669"/>
    <property type="project" value="InterPro"/>
</dbReference>
<dbReference type="PROSITE" id="PS51257">
    <property type="entry name" value="PROKAR_LIPOPROTEIN"/>
    <property type="match status" value="1"/>
</dbReference>
<keyword evidence="3" id="KW-0592">Phosphate transport</keyword>
<dbReference type="Gene3D" id="3.40.190.10">
    <property type="entry name" value="Periplasmic binding protein-like II"/>
    <property type="match status" value="2"/>
</dbReference>
<dbReference type="CDD" id="cd13565">
    <property type="entry name" value="PBP2_PstS"/>
    <property type="match status" value="1"/>
</dbReference>
<evidence type="ECO:0000313" key="5">
    <source>
        <dbReference type="EMBL" id="CAB4551615.1"/>
    </source>
</evidence>
<dbReference type="AlphaFoldDB" id="A0A6J6CKF0"/>
<organism evidence="5">
    <name type="scientific">freshwater metagenome</name>
    <dbReference type="NCBI Taxonomy" id="449393"/>
    <lineage>
        <taxon>unclassified sequences</taxon>
        <taxon>metagenomes</taxon>
        <taxon>ecological metagenomes</taxon>
    </lineage>
</organism>
<dbReference type="EMBL" id="CAEZTO010000001">
    <property type="protein sequence ID" value="CAB4562627.1"/>
    <property type="molecule type" value="Genomic_DNA"/>
</dbReference>
<evidence type="ECO:0000256" key="1">
    <source>
        <dbReference type="ARBA" id="ARBA00008725"/>
    </source>
</evidence>
<dbReference type="PANTHER" id="PTHR42996">
    <property type="entry name" value="PHOSPHATE-BINDING PROTEIN PSTS"/>
    <property type="match status" value="1"/>
</dbReference>
<name>A0A6J6CKF0_9ZZZZ</name>
<dbReference type="Pfam" id="PF12849">
    <property type="entry name" value="PBP_like_2"/>
    <property type="match status" value="1"/>
</dbReference>
<feature type="domain" description="PBP" evidence="4">
    <location>
        <begin position="30"/>
        <end position="336"/>
    </location>
</feature>
<dbReference type="SUPFAM" id="SSF53850">
    <property type="entry name" value="Periplasmic binding protein-like II"/>
    <property type="match status" value="1"/>
</dbReference>
<dbReference type="PIRSF" id="PIRSF002756">
    <property type="entry name" value="PstS"/>
    <property type="match status" value="1"/>
</dbReference>
<evidence type="ECO:0000313" key="6">
    <source>
        <dbReference type="EMBL" id="CAB4562627.1"/>
    </source>
</evidence>
<protein>
    <submittedName>
        <fullName evidence="5">Unannotated protein</fullName>
    </submittedName>
</protein>
<comment type="similarity">
    <text evidence="1">Belongs to the PstS family.</text>
</comment>
<gene>
    <name evidence="5" type="ORF">UFOPK1503_01095</name>
    <name evidence="6" type="ORF">UFOPK1693_00140</name>
</gene>
<dbReference type="PANTHER" id="PTHR42996:SF1">
    <property type="entry name" value="PHOSPHATE-BINDING PROTEIN PSTS"/>
    <property type="match status" value="1"/>
</dbReference>
<proteinExistence type="inferred from homology"/>
<dbReference type="InterPro" id="IPR005673">
    <property type="entry name" value="ABC_phos-bd_PstS"/>
</dbReference>
<dbReference type="InterPro" id="IPR050962">
    <property type="entry name" value="Phosphate-bind_PstS"/>
</dbReference>
<dbReference type="InterPro" id="IPR024370">
    <property type="entry name" value="PBP_domain"/>
</dbReference>
<sequence length="366" mass="37399">MQISAKAVSIAAISTIFLTGCAANEATEPTESSSALSGTLDGSGASSMAAGQEAWIAAFQTANPGVTINYNPTGSGTGRDQFEQGLTFFTGSDSSFKDEELATPHPNCSPADGAVFEFPIWISPIAVVFNLEGITSLNMTADTIAQIFTGKIKNWNDPAIAASNPGVTLPNLTITAVHRSDESGTTGNFTDWLAKAAPNSWVLNGENVGSIEAWPSEFAGEGGQGTSGVISAVQGGQGTIGYADASRAGSLGTVAVGVGDAFVPYSAEAAAAIVDVSPLKTGRPDTTLAYDLARDTTESGVYPVVLISYLQGCMDYADDSKAALVKAYASFMVSAEGQQVAAAAAGSAPITDALRQKAQAIIDQIQ</sequence>
<evidence type="ECO:0000256" key="3">
    <source>
        <dbReference type="ARBA" id="ARBA00022592"/>
    </source>
</evidence>
<evidence type="ECO:0000256" key="2">
    <source>
        <dbReference type="ARBA" id="ARBA00022448"/>
    </source>
</evidence>
<dbReference type="EMBL" id="CAEZST010000026">
    <property type="protein sequence ID" value="CAB4551615.1"/>
    <property type="molecule type" value="Genomic_DNA"/>
</dbReference>
<reference evidence="5" key="1">
    <citation type="submission" date="2020-05" db="EMBL/GenBank/DDBJ databases">
        <authorList>
            <person name="Chiriac C."/>
            <person name="Salcher M."/>
            <person name="Ghai R."/>
            <person name="Kavagutti S V."/>
        </authorList>
    </citation>
    <scope>NUCLEOTIDE SEQUENCE</scope>
</reference>
<keyword evidence="2" id="KW-0813">Transport</keyword>
<evidence type="ECO:0000259" key="4">
    <source>
        <dbReference type="Pfam" id="PF12849"/>
    </source>
</evidence>